<accession>A0AAW2QA00</accession>
<reference evidence="1" key="1">
    <citation type="submission" date="2020-06" db="EMBL/GenBank/DDBJ databases">
        <authorList>
            <person name="Li T."/>
            <person name="Hu X."/>
            <person name="Zhang T."/>
            <person name="Song X."/>
            <person name="Zhang H."/>
            <person name="Dai N."/>
            <person name="Sheng W."/>
            <person name="Hou X."/>
            <person name="Wei L."/>
        </authorList>
    </citation>
    <scope>NUCLEOTIDE SEQUENCE</scope>
    <source>
        <strain evidence="1">G01</strain>
        <tissue evidence="1">Leaf</tissue>
    </source>
</reference>
<organism evidence="1">
    <name type="scientific">Sesamum angustifolium</name>
    <dbReference type="NCBI Taxonomy" id="2727405"/>
    <lineage>
        <taxon>Eukaryota</taxon>
        <taxon>Viridiplantae</taxon>
        <taxon>Streptophyta</taxon>
        <taxon>Embryophyta</taxon>
        <taxon>Tracheophyta</taxon>
        <taxon>Spermatophyta</taxon>
        <taxon>Magnoliopsida</taxon>
        <taxon>eudicotyledons</taxon>
        <taxon>Gunneridae</taxon>
        <taxon>Pentapetalae</taxon>
        <taxon>asterids</taxon>
        <taxon>lamiids</taxon>
        <taxon>Lamiales</taxon>
        <taxon>Pedaliaceae</taxon>
        <taxon>Sesamum</taxon>
    </lineage>
</organism>
<evidence type="ECO:0000313" key="1">
    <source>
        <dbReference type="EMBL" id="KAL0364426.1"/>
    </source>
</evidence>
<reference evidence="1" key="2">
    <citation type="journal article" date="2024" name="Plant">
        <title>Genomic evolution and insights into agronomic trait innovations of Sesamum species.</title>
        <authorList>
            <person name="Miao H."/>
            <person name="Wang L."/>
            <person name="Qu L."/>
            <person name="Liu H."/>
            <person name="Sun Y."/>
            <person name="Le M."/>
            <person name="Wang Q."/>
            <person name="Wei S."/>
            <person name="Zheng Y."/>
            <person name="Lin W."/>
            <person name="Duan Y."/>
            <person name="Cao H."/>
            <person name="Xiong S."/>
            <person name="Wang X."/>
            <person name="Wei L."/>
            <person name="Li C."/>
            <person name="Ma Q."/>
            <person name="Ju M."/>
            <person name="Zhao R."/>
            <person name="Li G."/>
            <person name="Mu C."/>
            <person name="Tian Q."/>
            <person name="Mei H."/>
            <person name="Zhang T."/>
            <person name="Gao T."/>
            <person name="Zhang H."/>
        </authorList>
    </citation>
    <scope>NUCLEOTIDE SEQUENCE</scope>
    <source>
        <strain evidence="1">G01</strain>
    </source>
</reference>
<dbReference type="EMBL" id="JACGWK010000003">
    <property type="protein sequence ID" value="KAL0364426.1"/>
    <property type="molecule type" value="Genomic_DNA"/>
</dbReference>
<dbReference type="AlphaFoldDB" id="A0AAW2QA00"/>
<dbReference type="InterPro" id="IPR025322">
    <property type="entry name" value="PADRE_dom"/>
</dbReference>
<comment type="caution">
    <text evidence="1">The sequence shown here is derived from an EMBL/GenBank/DDBJ whole genome shotgun (WGS) entry which is preliminary data.</text>
</comment>
<sequence>MRGKAKLMRLMGMSSKINQIMTAPFPLCFHRISCVHIPPEDGTNRARRRRKEAIIKLVKSDGGVKIYDRPIKAWELMEEFPKHMVCRSDCFYIGQKTPALSHHDRLQPGHNYFLLPANFFQSALSFTTFIRCRSAFAGRPPFEVEKTPSGSLRIKVTDEMIVQHQEVEEVEASAAQKMIRVCSTPQLRKEYEQLVGRRHHWKPKLDTIAEKEQRRKPGRRNQQQHCNIHDWMLIVGRFFN</sequence>
<gene>
    <name evidence="1" type="ORF">Sangu_0540200</name>
</gene>
<protein>
    <submittedName>
        <fullName evidence="1">Uncharacterized protein</fullName>
    </submittedName>
</protein>
<name>A0AAW2QA00_9LAMI</name>
<dbReference type="PANTHER" id="PTHR33052">
    <property type="entry name" value="DUF4228 DOMAIN PROTEIN-RELATED"/>
    <property type="match status" value="1"/>
</dbReference>
<proteinExistence type="predicted"/>
<dbReference type="Pfam" id="PF14009">
    <property type="entry name" value="PADRE"/>
    <property type="match status" value="1"/>
</dbReference>